<evidence type="ECO:0000256" key="1">
    <source>
        <dbReference type="ARBA" id="ARBA00022679"/>
    </source>
</evidence>
<protein>
    <submittedName>
        <fullName evidence="4">GNAT family N-acetyltransferase</fullName>
    </submittedName>
</protein>
<dbReference type="CDD" id="cd04301">
    <property type="entry name" value="NAT_SF"/>
    <property type="match status" value="1"/>
</dbReference>
<dbReference type="InterPro" id="IPR000182">
    <property type="entry name" value="GNAT_dom"/>
</dbReference>
<organism evidence="4 5">
    <name type="scientific">Agromyces kandeliae</name>
    <dbReference type="NCBI Taxonomy" id="2666141"/>
    <lineage>
        <taxon>Bacteria</taxon>
        <taxon>Bacillati</taxon>
        <taxon>Actinomycetota</taxon>
        <taxon>Actinomycetes</taxon>
        <taxon>Micrococcales</taxon>
        <taxon>Microbacteriaceae</taxon>
        <taxon>Agromyces</taxon>
    </lineage>
</organism>
<dbReference type="InterPro" id="IPR016181">
    <property type="entry name" value="Acyl_CoA_acyltransferase"/>
</dbReference>
<dbReference type="GO" id="GO:0016747">
    <property type="term" value="F:acyltransferase activity, transferring groups other than amino-acyl groups"/>
    <property type="evidence" value="ECO:0007669"/>
    <property type="project" value="InterPro"/>
</dbReference>
<dbReference type="InterPro" id="IPR050832">
    <property type="entry name" value="Bact_Acetyltransf"/>
</dbReference>
<dbReference type="PANTHER" id="PTHR43877:SF2">
    <property type="entry name" value="AMINOALKYLPHOSPHONATE N-ACETYLTRANSFERASE-RELATED"/>
    <property type="match status" value="1"/>
</dbReference>
<gene>
    <name evidence="4" type="ORF">GJR97_04340</name>
</gene>
<keyword evidence="5" id="KW-1185">Reference proteome</keyword>
<dbReference type="SUPFAM" id="SSF55729">
    <property type="entry name" value="Acyl-CoA N-acyltransferases (Nat)"/>
    <property type="match status" value="1"/>
</dbReference>
<keyword evidence="2" id="KW-0012">Acyltransferase</keyword>
<dbReference type="Proteomes" id="UP000476511">
    <property type="component" value="Unassembled WGS sequence"/>
</dbReference>
<evidence type="ECO:0000256" key="2">
    <source>
        <dbReference type="ARBA" id="ARBA00023315"/>
    </source>
</evidence>
<name>A0A6L5QZ69_9MICO</name>
<proteinExistence type="predicted"/>
<reference evidence="4 5" key="1">
    <citation type="submission" date="2019-11" db="EMBL/GenBank/DDBJ databases">
        <title>Agromyces kandeliae sp. nov., isolated from mangrove soil.</title>
        <authorList>
            <person name="Wang R."/>
        </authorList>
    </citation>
    <scope>NUCLEOTIDE SEQUENCE [LARGE SCALE GENOMIC DNA]</scope>
    <source>
        <strain evidence="4 5">Q22</strain>
    </source>
</reference>
<evidence type="ECO:0000313" key="5">
    <source>
        <dbReference type="Proteomes" id="UP000476511"/>
    </source>
</evidence>
<evidence type="ECO:0000313" key="4">
    <source>
        <dbReference type="EMBL" id="MRX42953.1"/>
    </source>
</evidence>
<dbReference type="EMBL" id="WKJD01000007">
    <property type="protein sequence ID" value="MRX42953.1"/>
    <property type="molecule type" value="Genomic_DNA"/>
</dbReference>
<dbReference type="Pfam" id="PF00583">
    <property type="entry name" value="Acetyltransf_1"/>
    <property type="match status" value="1"/>
</dbReference>
<dbReference type="PROSITE" id="PS51186">
    <property type="entry name" value="GNAT"/>
    <property type="match status" value="1"/>
</dbReference>
<feature type="domain" description="N-acetyltransferase" evidence="3">
    <location>
        <begin position="160"/>
        <end position="312"/>
    </location>
</feature>
<dbReference type="Gene3D" id="3.40.630.30">
    <property type="match status" value="1"/>
</dbReference>
<dbReference type="PANTHER" id="PTHR43877">
    <property type="entry name" value="AMINOALKYLPHOSPHONATE N-ACETYLTRANSFERASE-RELATED-RELATED"/>
    <property type="match status" value="1"/>
</dbReference>
<dbReference type="AlphaFoldDB" id="A0A6L5QZ69"/>
<keyword evidence="1 4" id="KW-0808">Transferase</keyword>
<sequence length="328" mass="35200">MGASASSGRYPRWPGLREPGFCDPPARGALRRELLAYDGSKFLAGRPPAGFLFLGIGASWVALHVHGNRPRERATRLRTRELRRPGPFTYGDYPRADCAWNRPSGLTNPSVRRARCPEPTSQRYRTCSCESASRRIPPRERNGAVTQLPYALVVTTPPSISVEPPNAAGVPRLLEAGSSYSRALYPAGGGCVQLAAAELARPGVTVYVARDDDDTAVGMIALIDDGAHGAGRAEIARMYVDEPARGTGIASRLLDRVETDAGARGIRELVLQTGTQHLPAQALYAKHGYRRVAPFGRYVGAPASICMAKSLVGFGADLLDERPLAVGE</sequence>
<accession>A0A6L5QZ69</accession>
<comment type="caution">
    <text evidence="4">The sequence shown here is derived from an EMBL/GenBank/DDBJ whole genome shotgun (WGS) entry which is preliminary data.</text>
</comment>
<evidence type="ECO:0000259" key="3">
    <source>
        <dbReference type="PROSITE" id="PS51186"/>
    </source>
</evidence>